<name>A0A1I1MIH0_9RHOB</name>
<dbReference type="AlphaFoldDB" id="A0A1I1MIH0"/>
<dbReference type="EMBL" id="FOLG01000010">
    <property type="protein sequence ID" value="SFC85191.1"/>
    <property type="molecule type" value="Genomic_DNA"/>
</dbReference>
<proteinExistence type="predicted"/>
<organism evidence="1 2">
    <name type="scientific">Tropicimonas isoalkanivorans</name>
    <dbReference type="NCBI Taxonomy" id="441112"/>
    <lineage>
        <taxon>Bacteria</taxon>
        <taxon>Pseudomonadati</taxon>
        <taxon>Pseudomonadota</taxon>
        <taxon>Alphaproteobacteria</taxon>
        <taxon>Rhodobacterales</taxon>
        <taxon>Roseobacteraceae</taxon>
        <taxon>Tropicimonas</taxon>
    </lineage>
</organism>
<accession>A0A1I1MIH0</accession>
<dbReference type="Proteomes" id="UP000198728">
    <property type="component" value="Unassembled WGS sequence"/>
</dbReference>
<evidence type="ECO:0000313" key="1">
    <source>
        <dbReference type="EMBL" id="SFC85191.1"/>
    </source>
</evidence>
<evidence type="ECO:0000313" key="2">
    <source>
        <dbReference type="Proteomes" id="UP000198728"/>
    </source>
</evidence>
<protein>
    <submittedName>
        <fullName evidence="1">Uncharacterized protein</fullName>
    </submittedName>
</protein>
<dbReference type="OrthoDB" id="7875555at2"/>
<gene>
    <name evidence="1" type="ORF">SAMN04488094_11046</name>
</gene>
<reference evidence="1 2" key="1">
    <citation type="submission" date="2016-10" db="EMBL/GenBank/DDBJ databases">
        <authorList>
            <person name="de Groot N.N."/>
        </authorList>
    </citation>
    <scope>NUCLEOTIDE SEQUENCE [LARGE SCALE GENOMIC DNA]</scope>
    <source>
        <strain evidence="1 2">DSM 19548</strain>
    </source>
</reference>
<dbReference type="RefSeq" id="WP_093361628.1">
    <property type="nucleotide sequence ID" value="NZ_FOLG01000010.1"/>
</dbReference>
<keyword evidence="2" id="KW-1185">Reference proteome</keyword>
<sequence length="72" mass="8353">MTSLSLSPFSLFDRVLPFTWFRNQSLRRTATPAPDAVRERRDFTEEMLAKNPDAFTSDLDLQSVALVFPERF</sequence>